<dbReference type="InterPro" id="IPR049472">
    <property type="entry name" value="MRNIP_N"/>
</dbReference>
<feature type="region of interest" description="Disordered" evidence="1">
    <location>
        <begin position="282"/>
        <end position="364"/>
    </location>
</feature>
<feature type="domain" description="MRN complex-interacting protein N-terminal" evidence="2">
    <location>
        <begin position="88"/>
        <end position="159"/>
    </location>
</feature>
<dbReference type="GO" id="GO:0005634">
    <property type="term" value="C:nucleus"/>
    <property type="evidence" value="ECO:0007669"/>
    <property type="project" value="TreeGrafter"/>
</dbReference>
<feature type="region of interest" description="Disordered" evidence="1">
    <location>
        <begin position="43"/>
        <end position="70"/>
    </location>
</feature>
<evidence type="ECO:0000313" key="4">
    <source>
        <dbReference type="RefSeq" id="XP_032320778.1"/>
    </source>
</evidence>
<accession>A0A8B8RS52</accession>
<dbReference type="GO" id="GO:0007095">
    <property type="term" value="P:mitotic G2 DNA damage checkpoint signaling"/>
    <property type="evidence" value="ECO:0007669"/>
    <property type="project" value="TreeGrafter"/>
</dbReference>
<gene>
    <name evidence="4" type="primary">MRNIP</name>
</gene>
<dbReference type="GeneID" id="102505748"/>
<organism evidence="3 4">
    <name type="scientific">Camelus ferus</name>
    <name type="common">Wild bactrian camel</name>
    <name type="synonym">Camelus bactrianus ferus</name>
    <dbReference type="NCBI Taxonomy" id="419612"/>
    <lineage>
        <taxon>Eukaryota</taxon>
        <taxon>Metazoa</taxon>
        <taxon>Chordata</taxon>
        <taxon>Craniata</taxon>
        <taxon>Vertebrata</taxon>
        <taxon>Euteleostomi</taxon>
        <taxon>Mammalia</taxon>
        <taxon>Eutheria</taxon>
        <taxon>Laurasiatheria</taxon>
        <taxon>Artiodactyla</taxon>
        <taxon>Tylopoda</taxon>
        <taxon>Camelidae</taxon>
        <taxon>Camelus</taxon>
    </lineage>
</organism>
<evidence type="ECO:0000259" key="2">
    <source>
        <dbReference type="Pfam" id="PF15749"/>
    </source>
</evidence>
<feature type="region of interest" description="Disordered" evidence="1">
    <location>
        <begin position="116"/>
        <end position="218"/>
    </location>
</feature>
<dbReference type="PANTHER" id="PTHR15863:SF2">
    <property type="entry name" value="MRN COMPLEX-INTERACTING PROTEIN"/>
    <property type="match status" value="1"/>
</dbReference>
<dbReference type="GO" id="GO:0003682">
    <property type="term" value="F:chromatin binding"/>
    <property type="evidence" value="ECO:0007669"/>
    <property type="project" value="TreeGrafter"/>
</dbReference>
<dbReference type="Pfam" id="PF15749">
    <property type="entry name" value="MRNIP"/>
    <property type="match status" value="2"/>
</dbReference>
<dbReference type="AlphaFoldDB" id="A0A8B8RS52"/>
<dbReference type="RefSeq" id="XP_032320778.1">
    <property type="nucleotide sequence ID" value="XM_032464887.1"/>
</dbReference>
<reference evidence="4" key="1">
    <citation type="submission" date="2025-08" db="UniProtKB">
        <authorList>
            <consortium name="RefSeq"/>
        </authorList>
    </citation>
    <scope>IDENTIFICATION</scope>
    <source>
        <tissue evidence="4">Ear skin</tissue>
    </source>
</reference>
<feature type="compositionally biased region" description="Polar residues" evidence="1">
    <location>
        <begin position="54"/>
        <end position="64"/>
    </location>
</feature>
<protein>
    <submittedName>
        <fullName evidence="4">MRN complex-interacting protein isoform X1</fullName>
    </submittedName>
</protein>
<feature type="domain" description="MRN complex-interacting protein N-terminal" evidence="2">
    <location>
        <begin position="9"/>
        <end position="52"/>
    </location>
</feature>
<proteinExistence type="predicted"/>
<name>A0A8B8RS52_CAMFR</name>
<evidence type="ECO:0000256" key="1">
    <source>
        <dbReference type="SAM" id="MobiDB-lite"/>
    </source>
</evidence>
<feature type="compositionally biased region" description="Low complexity" evidence="1">
    <location>
        <begin position="293"/>
        <end position="307"/>
    </location>
</feature>
<feature type="compositionally biased region" description="Basic and acidic residues" evidence="1">
    <location>
        <begin position="237"/>
        <end position="248"/>
    </location>
</feature>
<dbReference type="PANTHER" id="PTHR15863">
    <property type="entry name" value="MRN COMPLEX-INTERACTING PROTEIN"/>
    <property type="match status" value="1"/>
</dbReference>
<evidence type="ECO:0000313" key="3">
    <source>
        <dbReference type="Proteomes" id="UP000694856"/>
    </source>
</evidence>
<dbReference type="Proteomes" id="UP000694856">
    <property type="component" value="Chromosome 22"/>
</dbReference>
<dbReference type="CTD" id="51149"/>
<sequence length="383" mass="41794">MAPPQQARVLRCCSCRLFQAHQVKKSLKWTCKACGEKQSFLRPLKGQEHGGDTQEGSGSDSRSAGGNLVSWPHLTERKTRKCSVVCFQAYSEGSGADCRRHVQKLNLLQGQISETSLRKQRSLEESVSANEEESTGPGWAVHAGLQEKPQPSKNRWLKYLERDSEEPGPGGGACSNRQPSPETEKPEPPRRTGLPRKRKWSQSTVQPPCSPDVQDFRNRGVTLEPLKDCTGLAGKVEGGRSHEDRGIRELVVPWGEPPRPAQQVRATSSKWEPFLLPHVDVEPPTLLQRGPKPARAAQAEQGPPGAQTPREGGFSTTPGVQPPPQATHTPVPGPKGLCGKTPEQSWGTGPWAGGEPLGRGAQEPSLMRLCDLFKTGEDFDDDL</sequence>
<dbReference type="KEGG" id="cfr:102505748"/>
<dbReference type="InterPro" id="IPR032739">
    <property type="entry name" value="MRNIP"/>
</dbReference>
<feature type="region of interest" description="Disordered" evidence="1">
    <location>
        <begin position="231"/>
        <end position="267"/>
    </location>
</feature>
<keyword evidence="3" id="KW-1185">Reference proteome</keyword>